<reference evidence="2 3" key="1">
    <citation type="submission" date="2015-07" db="EMBL/GenBank/DDBJ databases">
        <title>The genome of Melipona quadrifasciata.</title>
        <authorList>
            <person name="Pan H."/>
            <person name="Kapheim K."/>
        </authorList>
    </citation>
    <scope>NUCLEOTIDE SEQUENCE [LARGE SCALE GENOMIC DNA]</scope>
    <source>
        <strain evidence="2">0111107301</strain>
        <tissue evidence="2">Whole body</tissue>
    </source>
</reference>
<feature type="region of interest" description="Disordered" evidence="1">
    <location>
        <begin position="262"/>
        <end position="293"/>
    </location>
</feature>
<feature type="region of interest" description="Disordered" evidence="1">
    <location>
        <begin position="63"/>
        <end position="91"/>
    </location>
</feature>
<evidence type="ECO:0000313" key="2">
    <source>
        <dbReference type="EMBL" id="KOX81339.1"/>
    </source>
</evidence>
<feature type="compositionally biased region" description="Basic residues" evidence="1">
    <location>
        <begin position="76"/>
        <end position="86"/>
    </location>
</feature>
<keyword evidence="3" id="KW-1185">Reference proteome</keyword>
<accession>A0A0M9AE76</accession>
<dbReference type="AlphaFoldDB" id="A0A0M9AE76"/>
<sequence>MKRIRAEILMDKTLESQKYIYHSHKSSFECTVIIGIRAIVALEICRRSDDQISKSEASVAATEKSSCNIPGEATGHRQRIPKMAKPRSREKEQIVQIDAQFGSSSGPKMRFQFLRTACTKSWMDISLIEDLVHSRIDELRGIKYETFEKNEYLPVHFGTVCSAKFENEIIFQFSDPIRQGHKRTNVTDMSKHIVNSRMPTAVTITFPRRQSVNARDNLGQLTTFTFPAPKEFSLHVLDYAGLNNVHGSPPTTLRCSLSHTLNAKGEPSQFRRSRGEPAEKPIHKSRGTSRSAT</sequence>
<proteinExistence type="predicted"/>
<protein>
    <submittedName>
        <fullName evidence="2">Uncharacterized protein</fullName>
    </submittedName>
</protein>
<name>A0A0M9AE76_9HYME</name>
<evidence type="ECO:0000313" key="3">
    <source>
        <dbReference type="Proteomes" id="UP000053105"/>
    </source>
</evidence>
<dbReference type="EMBL" id="KQ435687">
    <property type="protein sequence ID" value="KOX81339.1"/>
    <property type="molecule type" value="Genomic_DNA"/>
</dbReference>
<evidence type="ECO:0000256" key="1">
    <source>
        <dbReference type="SAM" id="MobiDB-lite"/>
    </source>
</evidence>
<feature type="compositionally biased region" description="Basic and acidic residues" evidence="1">
    <location>
        <begin position="273"/>
        <end position="282"/>
    </location>
</feature>
<gene>
    <name evidence="2" type="ORF">WN51_10671</name>
</gene>
<dbReference type="Proteomes" id="UP000053105">
    <property type="component" value="Unassembled WGS sequence"/>
</dbReference>
<organism evidence="2 3">
    <name type="scientific">Melipona quadrifasciata</name>
    <dbReference type="NCBI Taxonomy" id="166423"/>
    <lineage>
        <taxon>Eukaryota</taxon>
        <taxon>Metazoa</taxon>
        <taxon>Ecdysozoa</taxon>
        <taxon>Arthropoda</taxon>
        <taxon>Hexapoda</taxon>
        <taxon>Insecta</taxon>
        <taxon>Pterygota</taxon>
        <taxon>Neoptera</taxon>
        <taxon>Endopterygota</taxon>
        <taxon>Hymenoptera</taxon>
        <taxon>Apocrita</taxon>
        <taxon>Aculeata</taxon>
        <taxon>Apoidea</taxon>
        <taxon>Anthophila</taxon>
        <taxon>Apidae</taxon>
        <taxon>Melipona</taxon>
    </lineage>
</organism>